<dbReference type="OrthoDB" id="6429934at2"/>
<dbReference type="STRING" id="355243.SAMN03080615_00086"/>
<dbReference type="InterPro" id="IPR050767">
    <property type="entry name" value="Sel1_AlgK"/>
</dbReference>
<accession>A0A1H9CNV9</accession>
<dbReference type="SMART" id="SM00671">
    <property type="entry name" value="SEL1"/>
    <property type="match status" value="2"/>
</dbReference>
<dbReference type="Pfam" id="PF08238">
    <property type="entry name" value="Sel1"/>
    <property type="match status" value="2"/>
</dbReference>
<dbReference type="RefSeq" id="WP_091352469.1">
    <property type="nucleotide sequence ID" value="NZ_AP025284.1"/>
</dbReference>
<dbReference type="InterPro" id="IPR006597">
    <property type="entry name" value="Sel1-like"/>
</dbReference>
<keyword evidence="3" id="KW-1185">Reference proteome</keyword>
<sequence length="172" mass="19603">MKYFLNVHHLYTSLALIFMLHGGTVHANTAPIDDGYLNPVEDLRYYMEQLERLPERLGVICWAAYEVHKEGKHESAMTLLNACADRGLVASMLMLSNFYEDGVLNTGELPEVATLWLKRAADTGDSRGQYYYGLALLRGYGHSRNETLGRQWIELAARQGFPDAVEAYEQWR</sequence>
<evidence type="ECO:0000313" key="3">
    <source>
        <dbReference type="Proteomes" id="UP000198749"/>
    </source>
</evidence>
<gene>
    <name evidence="2" type="ORF">SAMN03080615_00086</name>
</gene>
<reference evidence="3" key="1">
    <citation type="submission" date="2016-10" db="EMBL/GenBank/DDBJ databases">
        <authorList>
            <person name="Varghese N."/>
            <person name="Submissions S."/>
        </authorList>
    </citation>
    <scope>NUCLEOTIDE SEQUENCE [LARGE SCALE GENOMIC DNA]</scope>
    <source>
        <strain evidence="3">DSM 18887</strain>
    </source>
</reference>
<feature type="signal peptide" evidence="1">
    <location>
        <begin position="1"/>
        <end position="27"/>
    </location>
</feature>
<dbReference type="PANTHER" id="PTHR11102">
    <property type="entry name" value="SEL-1-LIKE PROTEIN"/>
    <property type="match status" value="1"/>
</dbReference>
<organism evidence="2 3">
    <name type="scientific">Amphritea atlantica</name>
    <dbReference type="NCBI Taxonomy" id="355243"/>
    <lineage>
        <taxon>Bacteria</taxon>
        <taxon>Pseudomonadati</taxon>
        <taxon>Pseudomonadota</taxon>
        <taxon>Gammaproteobacteria</taxon>
        <taxon>Oceanospirillales</taxon>
        <taxon>Oceanospirillaceae</taxon>
        <taxon>Amphritea</taxon>
    </lineage>
</organism>
<proteinExistence type="predicted"/>
<protein>
    <submittedName>
        <fullName evidence="2">Sel1 repeat-containing protein</fullName>
    </submittedName>
</protein>
<feature type="chain" id="PRO_5011617276" evidence="1">
    <location>
        <begin position="28"/>
        <end position="172"/>
    </location>
</feature>
<evidence type="ECO:0000256" key="1">
    <source>
        <dbReference type="SAM" id="SignalP"/>
    </source>
</evidence>
<dbReference type="InterPro" id="IPR011990">
    <property type="entry name" value="TPR-like_helical_dom_sf"/>
</dbReference>
<evidence type="ECO:0000313" key="2">
    <source>
        <dbReference type="EMBL" id="SEQ02905.1"/>
    </source>
</evidence>
<dbReference type="Gene3D" id="1.25.40.10">
    <property type="entry name" value="Tetratricopeptide repeat domain"/>
    <property type="match status" value="1"/>
</dbReference>
<dbReference type="SUPFAM" id="SSF81901">
    <property type="entry name" value="HCP-like"/>
    <property type="match status" value="1"/>
</dbReference>
<dbReference type="EMBL" id="FOGB01000001">
    <property type="protein sequence ID" value="SEQ02905.1"/>
    <property type="molecule type" value="Genomic_DNA"/>
</dbReference>
<keyword evidence="1" id="KW-0732">Signal</keyword>
<dbReference type="PANTHER" id="PTHR11102:SF160">
    <property type="entry name" value="ERAD-ASSOCIATED E3 UBIQUITIN-PROTEIN LIGASE COMPONENT HRD3"/>
    <property type="match status" value="1"/>
</dbReference>
<dbReference type="AlphaFoldDB" id="A0A1H9CNV9"/>
<dbReference type="Proteomes" id="UP000198749">
    <property type="component" value="Unassembled WGS sequence"/>
</dbReference>
<name>A0A1H9CNV9_9GAMM</name>